<feature type="compositionally biased region" description="Basic residues" evidence="1">
    <location>
        <begin position="109"/>
        <end position="119"/>
    </location>
</feature>
<name>I0H2Y8_ACTM4</name>
<reference evidence="2 3" key="1">
    <citation type="submission" date="2012-02" db="EMBL/GenBank/DDBJ databases">
        <title>Complete genome sequence of Actinoplanes missouriensis 431 (= NBRC 102363).</title>
        <authorList>
            <person name="Ohnishi Y."/>
            <person name="Ishikawa J."/>
            <person name="Sekine M."/>
            <person name="Hosoyama A."/>
            <person name="Harada T."/>
            <person name="Narita H."/>
            <person name="Hata T."/>
            <person name="Konno Y."/>
            <person name="Tutikane K."/>
            <person name="Fujita N."/>
            <person name="Horinouchi S."/>
            <person name="Hayakawa M."/>
        </authorList>
    </citation>
    <scope>NUCLEOTIDE SEQUENCE [LARGE SCALE GENOMIC DNA]</scope>
    <source>
        <strain evidence="3">ATCC 14538 / DSM 43046 / CBS 188.64 / JCM 3121 / NBRC 102363 / NCIMB 12654 / NRRL B-3342 / UNCC 431</strain>
    </source>
</reference>
<keyword evidence="3" id="KW-1185">Reference proteome</keyword>
<sequence>MKETWTFDEVTDFYALMLSNLRISGATPDGATPIDKVAERCGVSSISLLRDCRADKVEHVNYGTARCMTPLQVSKFLTQYSRGGELGSPAVTPEVDEMAAARESSAKAQSRRGTKKAAA</sequence>
<organism evidence="2 3">
    <name type="scientific">Actinoplanes missouriensis (strain ATCC 14538 / DSM 43046 / CBS 188.64 / JCM 3121 / NBRC 102363 / NCIMB 12654 / NRRL B-3342 / UNCC 431)</name>
    <dbReference type="NCBI Taxonomy" id="512565"/>
    <lineage>
        <taxon>Bacteria</taxon>
        <taxon>Bacillati</taxon>
        <taxon>Actinomycetota</taxon>
        <taxon>Actinomycetes</taxon>
        <taxon>Micromonosporales</taxon>
        <taxon>Micromonosporaceae</taxon>
        <taxon>Actinoplanes</taxon>
    </lineage>
</organism>
<gene>
    <name evidence="2" type="ordered locus">AMIS_21550</name>
</gene>
<dbReference type="Proteomes" id="UP000007882">
    <property type="component" value="Chromosome"/>
</dbReference>
<feature type="region of interest" description="Disordered" evidence="1">
    <location>
        <begin position="84"/>
        <end position="119"/>
    </location>
</feature>
<dbReference type="PATRIC" id="fig|512565.3.peg.2152"/>
<evidence type="ECO:0000256" key="1">
    <source>
        <dbReference type="SAM" id="MobiDB-lite"/>
    </source>
</evidence>
<protein>
    <submittedName>
        <fullName evidence="2">Uncharacterized protein</fullName>
    </submittedName>
</protein>
<dbReference type="STRING" id="512565.AMIS_21550"/>
<dbReference type="AlphaFoldDB" id="I0H2Y8"/>
<accession>I0H2Y8</accession>
<dbReference type="KEGG" id="ams:AMIS_21550"/>
<evidence type="ECO:0000313" key="2">
    <source>
        <dbReference type="EMBL" id="BAL87375.1"/>
    </source>
</evidence>
<dbReference type="EMBL" id="AP012319">
    <property type="protein sequence ID" value="BAL87375.1"/>
    <property type="molecule type" value="Genomic_DNA"/>
</dbReference>
<dbReference type="RefSeq" id="WP_014442270.1">
    <property type="nucleotide sequence ID" value="NC_017093.1"/>
</dbReference>
<proteinExistence type="predicted"/>
<evidence type="ECO:0000313" key="3">
    <source>
        <dbReference type="Proteomes" id="UP000007882"/>
    </source>
</evidence>
<dbReference type="HOGENOM" id="CLU_2056316_0_0_11"/>